<dbReference type="SMART" id="SM00387">
    <property type="entry name" value="HATPase_c"/>
    <property type="match status" value="1"/>
</dbReference>
<evidence type="ECO:0000256" key="1">
    <source>
        <dbReference type="ARBA" id="ARBA00000085"/>
    </source>
</evidence>
<feature type="transmembrane region" description="Helical" evidence="8">
    <location>
        <begin position="6"/>
        <end position="27"/>
    </location>
</feature>
<dbReference type="GO" id="GO:0000155">
    <property type="term" value="F:phosphorelay sensor kinase activity"/>
    <property type="evidence" value="ECO:0007669"/>
    <property type="project" value="InterPro"/>
</dbReference>
<dbReference type="SMART" id="SM00304">
    <property type="entry name" value="HAMP"/>
    <property type="match status" value="1"/>
</dbReference>
<dbReference type="Pfam" id="PF07730">
    <property type="entry name" value="HisKA_3"/>
    <property type="match status" value="1"/>
</dbReference>
<keyword evidence="8" id="KW-1133">Transmembrane helix</keyword>
<dbReference type="Pfam" id="PF02518">
    <property type="entry name" value="HATPase_c"/>
    <property type="match status" value="1"/>
</dbReference>
<evidence type="ECO:0000313" key="11">
    <source>
        <dbReference type="EMBL" id="MBB1489127.1"/>
    </source>
</evidence>
<dbReference type="InterPro" id="IPR003660">
    <property type="entry name" value="HAMP_dom"/>
</dbReference>
<keyword evidence="6 11" id="KW-0418">Kinase</keyword>
<comment type="catalytic activity">
    <reaction evidence="1">
        <text>ATP + protein L-histidine = ADP + protein N-phospho-L-histidine.</text>
        <dbReference type="EC" id="2.7.13.3"/>
    </reaction>
</comment>
<dbReference type="GO" id="GO:0016020">
    <property type="term" value="C:membrane"/>
    <property type="evidence" value="ECO:0007669"/>
    <property type="project" value="UniProtKB-SubCell"/>
</dbReference>
<keyword evidence="7" id="KW-0902">Two-component regulatory system</keyword>
<evidence type="ECO:0000313" key="12">
    <source>
        <dbReference type="Proteomes" id="UP000565262"/>
    </source>
</evidence>
<sequence length="430" mass="47993">MNAVVRLNLLVAIVFTIAFIITALEMLEQATKDITREVTAGVNLTHQLLSVAVTDNSLLQQILHTETRHVSLEIVDNSHTGISKETNTEGDVPDWFQQMIPGLDELRHKQYFLYLPDGRSLKLQADPEDEVEEVWESFQSVLILFGLSALLSNLAIYLGVRQGIKPVADFLAALNKIEKGHYATRLNHYSISEIDQLSGHFNSMAQALEHAETENRLLTHELMRIQERERAYLARELHDDLGQYLTGIRAQAWLIQNSTGNPDLVASVGGQIAENCNAMQISFRQLIRQLHPVMLEELGLLEAIKAQISNWQQAHNIPVTLELPDELPSLGDESQTHIYRIVQEALNNIAQHAQAEQTWVCLSSDNQQITLNIADNGSGNLADETAGKLSGLGLRSMRERARCLKGELVFNQVPGRGSSVKLQIPLQQTA</sequence>
<dbReference type="CDD" id="cd06225">
    <property type="entry name" value="HAMP"/>
    <property type="match status" value="1"/>
</dbReference>
<keyword evidence="5" id="KW-0808">Transferase</keyword>
<dbReference type="InterPro" id="IPR036890">
    <property type="entry name" value="HATPase_C_sf"/>
</dbReference>
<evidence type="ECO:0000256" key="3">
    <source>
        <dbReference type="ARBA" id="ARBA00012438"/>
    </source>
</evidence>
<accession>A0A839IXM2</accession>
<evidence type="ECO:0000256" key="5">
    <source>
        <dbReference type="ARBA" id="ARBA00022679"/>
    </source>
</evidence>
<dbReference type="InterPro" id="IPR005467">
    <property type="entry name" value="His_kinase_dom"/>
</dbReference>
<evidence type="ECO:0000256" key="4">
    <source>
        <dbReference type="ARBA" id="ARBA00022553"/>
    </source>
</evidence>
<comment type="caution">
    <text evidence="11">The sequence shown here is derived from an EMBL/GenBank/DDBJ whole genome shotgun (WGS) entry which is preliminary data.</text>
</comment>
<dbReference type="Pfam" id="PF00672">
    <property type="entry name" value="HAMP"/>
    <property type="match status" value="1"/>
</dbReference>
<dbReference type="PANTHER" id="PTHR24421">
    <property type="entry name" value="NITRATE/NITRITE SENSOR PROTEIN NARX-RELATED"/>
    <property type="match status" value="1"/>
</dbReference>
<protein>
    <recommendedName>
        <fullName evidence="3">histidine kinase</fullName>
        <ecNumber evidence="3">2.7.13.3</ecNumber>
    </recommendedName>
</protein>
<keyword evidence="8" id="KW-0812">Transmembrane</keyword>
<dbReference type="PANTHER" id="PTHR24421:SF58">
    <property type="entry name" value="SIGNAL TRANSDUCTION HISTIDINE-PROTEIN KINASE_PHOSPHATASE UHPB"/>
    <property type="match status" value="1"/>
</dbReference>
<dbReference type="AlphaFoldDB" id="A0A839IXM2"/>
<comment type="subcellular location">
    <subcellularLocation>
        <location evidence="2">Membrane</location>
    </subcellularLocation>
</comment>
<dbReference type="Gene3D" id="1.20.5.1930">
    <property type="match status" value="1"/>
</dbReference>
<keyword evidence="8" id="KW-0472">Membrane</keyword>
<dbReference type="PROSITE" id="PS50096">
    <property type="entry name" value="IQ"/>
    <property type="match status" value="1"/>
</dbReference>
<dbReference type="InterPro" id="IPR011712">
    <property type="entry name" value="Sig_transdc_His_kin_sub3_dim/P"/>
</dbReference>
<keyword evidence="12" id="KW-1185">Reference proteome</keyword>
<feature type="domain" description="Histidine kinase" evidence="9">
    <location>
        <begin position="236"/>
        <end position="428"/>
    </location>
</feature>
<evidence type="ECO:0000256" key="8">
    <source>
        <dbReference type="SAM" id="Phobius"/>
    </source>
</evidence>
<dbReference type="SUPFAM" id="SSF158472">
    <property type="entry name" value="HAMP domain-like"/>
    <property type="match status" value="1"/>
</dbReference>
<dbReference type="GO" id="GO:0046983">
    <property type="term" value="F:protein dimerization activity"/>
    <property type="evidence" value="ECO:0007669"/>
    <property type="project" value="InterPro"/>
</dbReference>
<dbReference type="EMBL" id="JACJFM010000043">
    <property type="protein sequence ID" value="MBB1489127.1"/>
    <property type="molecule type" value="Genomic_DNA"/>
</dbReference>
<dbReference type="Proteomes" id="UP000565262">
    <property type="component" value="Unassembled WGS sequence"/>
</dbReference>
<evidence type="ECO:0000259" key="9">
    <source>
        <dbReference type="PROSITE" id="PS50109"/>
    </source>
</evidence>
<organism evidence="11 12">
    <name type="scientific">Oceanospirillum sediminis</name>
    <dbReference type="NCBI Taxonomy" id="2760088"/>
    <lineage>
        <taxon>Bacteria</taxon>
        <taxon>Pseudomonadati</taxon>
        <taxon>Pseudomonadota</taxon>
        <taxon>Gammaproteobacteria</taxon>
        <taxon>Oceanospirillales</taxon>
        <taxon>Oceanospirillaceae</taxon>
        <taxon>Oceanospirillum</taxon>
    </lineage>
</organism>
<dbReference type="InterPro" id="IPR003594">
    <property type="entry name" value="HATPase_dom"/>
</dbReference>
<evidence type="ECO:0000259" key="10">
    <source>
        <dbReference type="PROSITE" id="PS50885"/>
    </source>
</evidence>
<gene>
    <name evidence="11" type="ORF">H4O21_21180</name>
</gene>
<feature type="domain" description="HAMP" evidence="10">
    <location>
        <begin position="161"/>
        <end position="213"/>
    </location>
</feature>
<dbReference type="SUPFAM" id="SSF55874">
    <property type="entry name" value="ATPase domain of HSP90 chaperone/DNA topoisomerase II/histidine kinase"/>
    <property type="match status" value="1"/>
</dbReference>
<dbReference type="Gene3D" id="3.30.565.10">
    <property type="entry name" value="Histidine kinase-like ATPase, C-terminal domain"/>
    <property type="match status" value="1"/>
</dbReference>
<dbReference type="PROSITE" id="PS50885">
    <property type="entry name" value="HAMP"/>
    <property type="match status" value="1"/>
</dbReference>
<dbReference type="EC" id="2.7.13.3" evidence="3"/>
<keyword evidence="4" id="KW-0597">Phosphoprotein</keyword>
<dbReference type="PROSITE" id="PS50109">
    <property type="entry name" value="HIS_KIN"/>
    <property type="match status" value="1"/>
</dbReference>
<proteinExistence type="predicted"/>
<dbReference type="CDD" id="cd16917">
    <property type="entry name" value="HATPase_UhpB-NarQ-NarX-like"/>
    <property type="match status" value="1"/>
</dbReference>
<evidence type="ECO:0000256" key="2">
    <source>
        <dbReference type="ARBA" id="ARBA00004370"/>
    </source>
</evidence>
<dbReference type="RefSeq" id="WP_182810911.1">
    <property type="nucleotide sequence ID" value="NZ_JACJFM010000043.1"/>
</dbReference>
<evidence type="ECO:0000256" key="6">
    <source>
        <dbReference type="ARBA" id="ARBA00022777"/>
    </source>
</evidence>
<name>A0A839IXM2_9GAMM</name>
<dbReference type="InterPro" id="IPR050482">
    <property type="entry name" value="Sensor_HK_TwoCompSys"/>
</dbReference>
<dbReference type="Gene3D" id="6.10.340.10">
    <property type="match status" value="1"/>
</dbReference>
<reference evidence="11 12" key="1">
    <citation type="submission" date="2020-08" db="EMBL/GenBank/DDBJ databases">
        <title>Oceanospirillum sp. nov. isolated from marine sediment.</title>
        <authorList>
            <person name="Ji X."/>
        </authorList>
    </citation>
    <scope>NUCLEOTIDE SEQUENCE [LARGE SCALE GENOMIC DNA]</scope>
    <source>
        <strain evidence="11 12">D5</strain>
    </source>
</reference>
<evidence type="ECO:0000256" key="7">
    <source>
        <dbReference type="ARBA" id="ARBA00023012"/>
    </source>
</evidence>